<dbReference type="STRING" id="61424.A0A2T9Y7F6"/>
<dbReference type="GO" id="GO:0005634">
    <property type="term" value="C:nucleus"/>
    <property type="evidence" value="ECO:0007669"/>
    <property type="project" value="UniProtKB-SubCell"/>
</dbReference>
<reference evidence="9 10" key="1">
    <citation type="journal article" date="2018" name="MBio">
        <title>Comparative Genomics Reveals the Core Gene Toolbox for the Fungus-Insect Symbiosis.</title>
        <authorList>
            <person name="Wang Y."/>
            <person name="Stata M."/>
            <person name="Wang W."/>
            <person name="Stajich J.E."/>
            <person name="White M.M."/>
            <person name="Moncalvo J.M."/>
        </authorList>
    </citation>
    <scope>NUCLEOTIDE SEQUENCE [LARGE SCALE GENOMIC DNA]</scope>
    <source>
        <strain evidence="9 10">AUS-77-4</strain>
    </source>
</reference>
<dbReference type="AlphaFoldDB" id="A0A2T9Y7F6"/>
<organism evidence="9 10">
    <name type="scientific">Furculomyces boomerangus</name>
    <dbReference type="NCBI Taxonomy" id="61424"/>
    <lineage>
        <taxon>Eukaryota</taxon>
        <taxon>Fungi</taxon>
        <taxon>Fungi incertae sedis</taxon>
        <taxon>Zoopagomycota</taxon>
        <taxon>Kickxellomycotina</taxon>
        <taxon>Harpellomycetes</taxon>
        <taxon>Harpellales</taxon>
        <taxon>Harpellaceae</taxon>
        <taxon>Furculomyces</taxon>
    </lineage>
</organism>
<evidence type="ECO:0000256" key="8">
    <source>
        <dbReference type="RuleBase" id="RU004398"/>
    </source>
</evidence>
<comment type="subcellular location">
    <subcellularLocation>
        <location evidence="1">Nucleus</location>
    </subcellularLocation>
</comment>
<dbReference type="GO" id="GO:0002949">
    <property type="term" value="P:tRNA threonylcarbamoyladenosine modification"/>
    <property type="evidence" value="ECO:0007669"/>
    <property type="project" value="TreeGrafter"/>
</dbReference>
<name>A0A2T9Y7F6_9FUNG</name>
<keyword evidence="5" id="KW-0819">tRNA processing</keyword>
<dbReference type="InterPro" id="IPR013926">
    <property type="entry name" value="CGI121/TPRKB"/>
</dbReference>
<dbReference type="Proteomes" id="UP000245699">
    <property type="component" value="Unassembled WGS sequence"/>
</dbReference>
<dbReference type="GO" id="GO:0005829">
    <property type="term" value="C:cytosol"/>
    <property type="evidence" value="ECO:0007669"/>
    <property type="project" value="TreeGrafter"/>
</dbReference>
<accession>A0A2T9Y7F6</accession>
<protein>
    <recommendedName>
        <fullName evidence="4">EKC/KEOPS complex subunit CGI121</fullName>
    </recommendedName>
    <alternativeName>
        <fullName evidence="3">EKC/KEOPS complex subunit cgi121</fullName>
    </alternativeName>
</protein>
<evidence type="ECO:0000256" key="5">
    <source>
        <dbReference type="ARBA" id="ARBA00022694"/>
    </source>
</evidence>
<dbReference type="SUPFAM" id="SSF143870">
    <property type="entry name" value="PF0523-like"/>
    <property type="match status" value="1"/>
</dbReference>
<dbReference type="InterPro" id="IPR036504">
    <property type="entry name" value="CGI121/TPRKB_sf"/>
</dbReference>
<evidence type="ECO:0000313" key="10">
    <source>
        <dbReference type="Proteomes" id="UP000245699"/>
    </source>
</evidence>
<evidence type="ECO:0000256" key="7">
    <source>
        <dbReference type="ARBA" id="ARBA00025043"/>
    </source>
</evidence>
<keyword evidence="6 8" id="KW-0539">Nucleus</keyword>
<comment type="caution">
    <text evidence="9">The sequence shown here is derived from an EMBL/GenBank/DDBJ whole genome shotgun (WGS) entry which is preliminary data.</text>
</comment>
<evidence type="ECO:0000256" key="3">
    <source>
        <dbReference type="ARBA" id="ARBA00015316"/>
    </source>
</evidence>
<keyword evidence="10" id="KW-1185">Reference proteome</keyword>
<dbReference type="GO" id="GO:0000408">
    <property type="term" value="C:EKC/KEOPS complex"/>
    <property type="evidence" value="ECO:0007669"/>
    <property type="project" value="TreeGrafter"/>
</dbReference>
<evidence type="ECO:0000256" key="4">
    <source>
        <dbReference type="ARBA" id="ARBA00016009"/>
    </source>
</evidence>
<dbReference type="EMBL" id="MBFT01000646">
    <property type="protein sequence ID" value="PVU88245.1"/>
    <property type="molecule type" value="Genomic_DNA"/>
</dbReference>
<dbReference type="OrthoDB" id="329139at2759"/>
<dbReference type="PANTHER" id="PTHR15840:SF10">
    <property type="entry name" value="EKC_KEOPS COMPLEX SUBUNIT TPRKB"/>
    <property type="match status" value="1"/>
</dbReference>
<sequence length="178" mass="20525">MKTIDLTYSDQKTLLSYCWFDKIDNKNELLTLISNRDQAVKEMVLIDAQMITAEHTLFVVSEKVIKSKKNNELKTENIYGELLYSLSPNSNIKSAFLNFGLSSLSDRILAVYFGENIEQFKKNLESIGLISEWNPSDFELQKHSNIEKLAKIYGFKKEKDIQDINKIIWTCISTKGNL</sequence>
<evidence type="ECO:0000313" key="9">
    <source>
        <dbReference type="EMBL" id="PVU88245.1"/>
    </source>
</evidence>
<proteinExistence type="inferred from homology"/>
<comment type="similarity">
    <text evidence="2 8">Belongs to the CGI121/TPRKB family.</text>
</comment>
<evidence type="ECO:0000256" key="2">
    <source>
        <dbReference type="ARBA" id="ARBA00005546"/>
    </source>
</evidence>
<comment type="function">
    <text evidence="7">Component of the EKC/KEOPS complex that is required for the formation of a threonylcarbamoyl group on adenosine at position 37 (t(6)A37) in tRNAs that read codons beginning with adenine. The complex is probably involved in the transfer of the threonylcarbamoyl moiety of threonylcarbamoyl-AMP (TC-AMP) to the N6 group of A37. CGI121 acts as an allosteric effector that regulates the t(6)A activity of the complex. The EKC/KEOPS complex also promotes both telomere uncapping and telomere elongation. The complex is required for efficient recruitment of transcriptional coactivators. CGI121 is not required for tRNA modification.</text>
</comment>
<evidence type="ECO:0000256" key="6">
    <source>
        <dbReference type="ARBA" id="ARBA00023242"/>
    </source>
</evidence>
<evidence type="ECO:0000256" key="1">
    <source>
        <dbReference type="ARBA" id="ARBA00004123"/>
    </source>
</evidence>
<dbReference type="Pfam" id="PF08617">
    <property type="entry name" value="CGI-121"/>
    <property type="match status" value="1"/>
</dbReference>
<dbReference type="PANTHER" id="PTHR15840">
    <property type="entry name" value="CGI-121 FAMILY MEMBER"/>
    <property type="match status" value="1"/>
</dbReference>
<dbReference type="Gene3D" id="3.30.2380.10">
    <property type="entry name" value="CGI121/TPRKB"/>
    <property type="match status" value="1"/>
</dbReference>
<gene>
    <name evidence="9" type="ORF">BB559_005666</name>
</gene>